<evidence type="ECO:0008006" key="3">
    <source>
        <dbReference type="Google" id="ProtNLM"/>
    </source>
</evidence>
<sequence>MSYEDPTHLRNKVIKVRLNDDERELVAVLARMNKRQPAVLLRDLVLQGLAMFEQSNETKRAA</sequence>
<dbReference type="RefSeq" id="WP_354015429.1">
    <property type="nucleotide sequence ID" value="NZ_JBEPMU010000006.1"/>
</dbReference>
<accession>A0ABV2K0D1</accession>
<name>A0ABV2K0D1_9GAMM</name>
<evidence type="ECO:0000313" key="1">
    <source>
        <dbReference type="EMBL" id="MET3654055.1"/>
    </source>
</evidence>
<evidence type="ECO:0000313" key="2">
    <source>
        <dbReference type="Proteomes" id="UP001549184"/>
    </source>
</evidence>
<protein>
    <recommendedName>
        <fullName evidence="3">CopG family transcriptional regulator</fullName>
    </recommendedName>
</protein>
<organism evidence="1 2">
    <name type="scientific">Dyella japonica</name>
    <dbReference type="NCBI Taxonomy" id="231455"/>
    <lineage>
        <taxon>Bacteria</taxon>
        <taxon>Pseudomonadati</taxon>
        <taxon>Pseudomonadota</taxon>
        <taxon>Gammaproteobacteria</taxon>
        <taxon>Lysobacterales</taxon>
        <taxon>Rhodanobacteraceae</taxon>
        <taxon>Dyella</taxon>
    </lineage>
</organism>
<dbReference type="Proteomes" id="UP001549184">
    <property type="component" value="Unassembled WGS sequence"/>
</dbReference>
<keyword evidence="2" id="KW-1185">Reference proteome</keyword>
<reference evidence="1 2" key="1">
    <citation type="submission" date="2024-06" db="EMBL/GenBank/DDBJ databases">
        <title>Sorghum-associated microbial communities from plants grown in Nebraska, USA.</title>
        <authorList>
            <person name="Schachtman D."/>
        </authorList>
    </citation>
    <scope>NUCLEOTIDE SEQUENCE [LARGE SCALE GENOMIC DNA]</scope>
    <source>
        <strain evidence="1 2">1073</strain>
    </source>
</reference>
<proteinExistence type="predicted"/>
<dbReference type="EMBL" id="JBEPMU010000006">
    <property type="protein sequence ID" value="MET3654055.1"/>
    <property type="molecule type" value="Genomic_DNA"/>
</dbReference>
<comment type="caution">
    <text evidence="1">The sequence shown here is derived from an EMBL/GenBank/DDBJ whole genome shotgun (WGS) entry which is preliminary data.</text>
</comment>
<gene>
    <name evidence="1" type="ORF">ABIC75_003793</name>
</gene>